<dbReference type="AlphaFoldDB" id="A0AAU9HCN2"/>
<dbReference type="Gene3D" id="1.10.3910.10">
    <property type="entry name" value="SP0561-like"/>
    <property type="match status" value="1"/>
</dbReference>
<dbReference type="Proteomes" id="UP000509120">
    <property type="component" value="Chromosome"/>
</dbReference>
<name>A0AAU9HCN2_STRTR</name>
<gene>
    <name evidence="1" type="ORF">STHERMO_1048</name>
</gene>
<evidence type="ECO:0000313" key="1">
    <source>
        <dbReference type="EMBL" id="CAD0155612.1"/>
    </source>
</evidence>
<protein>
    <submittedName>
        <fullName evidence="1">Uncharacterized protein</fullName>
    </submittedName>
</protein>
<dbReference type="InterPro" id="IPR038062">
    <property type="entry name" value="ScdA-like_N_sf"/>
</dbReference>
<dbReference type="SUPFAM" id="SSF140683">
    <property type="entry name" value="SP0561-like"/>
    <property type="match status" value="1"/>
</dbReference>
<organism evidence="1 2">
    <name type="scientific">Streptococcus thermophilus</name>
    <dbReference type="NCBI Taxonomy" id="1308"/>
    <lineage>
        <taxon>Bacteria</taxon>
        <taxon>Bacillati</taxon>
        <taxon>Bacillota</taxon>
        <taxon>Bacilli</taxon>
        <taxon>Lactobacillales</taxon>
        <taxon>Streptococcaceae</taxon>
        <taxon>Streptococcus</taxon>
    </lineage>
</organism>
<dbReference type="EMBL" id="LR822030">
    <property type="protein sequence ID" value="CAD0155612.1"/>
    <property type="molecule type" value="Genomic_DNA"/>
</dbReference>
<sequence length="31" mass="3229">MSNPAMLNTVGKVTSLKAGSKLSNIPLSKIK</sequence>
<evidence type="ECO:0000313" key="2">
    <source>
        <dbReference type="Proteomes" id="UP000509120"/>
    </source>
</evidence>
<proteinExistence type="predicted"/>
<reference evidence="1 2" key="1">
    <citation type="submission" date="2020-06" db="EMBL/GenBank/DDBJ databases">
        <authorList>
            <person name="Chuat V."/>
        </authorList>
    </citation>
    <scope>NUCLEOTIDE SEQUENCE [LARGE SCALE GENOMIC DNA]</scope>
    <source>
        <strain evidence="1">STH_CIRM_1046</strain>
    </source>
</reference>
<accession>A0AAU9HCN2</accession>